<keyword evidence="2" id="KW-1185">Reference proteome</keyword>
<accession>A0ABR7F0F0</accession>
<protein>
    <submittedName>
        <fullName evidence="1">Uncharacterized protein</fullName>
    </submittedName>
</protein>
<sequence length="94" mass="11282">MNIVEHMEYEWDRFRMDMMCTSRENIFSKASEIIDKRKIYEVISENLEEMSPKEATYICASDSIIDALYNCMMDKRADFVEDTILAHLHEYINR</sequence>
<proteinExistence type="predicted"/>
<dbReference type="RefSeq" id="WP_186839860.1">
    <property type="nucleotide sequence ID" value="NZ_JACOOZ010000001.1"/>
</dbReference>
<name>A0ABR7F0F0_9FIRM</name>
<dbReference type="EMBL" id="JACOOZ010000001">
    <property type="protein sequence ID" value="MBC5666717.1"/>
    <property type="molecule type" value="Genomic_DNA"/>
</dbReference>
<evidence type="ECO:0000313" key="1">
    <source>
        <dbReference type="EMBL" id="MBC5666717.1"/>
    </source>
</evidence>
<reference evidence="1 2" key="1">
    <citation type="submission" date="2020-08" db="EMBL/GenBank/DDBJ databases">
        <title>Genome public.</title>
        <authorList>
            <person name="Liu C."/>
            <person name="Sun Q."/>
        </authorList>
    </citation>
    <scope>NUCLEOTIDE SEQUENCE [LARGE SCALE GENOMIC DNA]</scope>
    <source>
        <strain evidence="1 2">BX4</strain>
    </source>
</reference>
<evidence type="ECO:0000313" key="2">
    <source>
        <dbReference type="Proteomes" id="UP000597877"/>
    </source>
</evidence>
<comment type="caution">
    <text evidence="1">The sequence shown here is derived from an EMBL/GenBank/DDBJ whole genome shotgun (WGS) entry which is preliminary data.</text>
</comment>
<organism evidence="1 2">
    <name type="scientific">Eubacterium segne</name>
    <dbReference type="NCBI Taxonomy" id="2763045"/>
    <lineage>
        <taxon>Bacteria</taxon>
        <taxon>Bacillati</taxon>
        <taxon>Bacillota</taxon>
        <taxon>Clostridia</taxon>
        <taxon>Eubacteriales</taxon>
        <taxon>Eubacteriaceae</taxon>
        <taxon>Eubacterium</taxon>
    </lineage>
</organism>
<gene>
    <name evidence="1" type="ORF">H8S00_01735</name>
</gene>
<dbReference type="Proteomes" id="UP000597877">
    <property type="component" value="Unassembled WGS sequence"/>
</dbReference>